<name>A0A9W4U2E0_9PLEO</name>
<protein>
    <submittedName>
        <fullName evidence="1">Uncharacterized protein</fullName>
    </submittedName>
</protein>
<accession>A0A9W4U2E0</accession>
<gene>
    <name evidence="1" type="ORF">PDIGIT_LOCUS1173</name>
</gene>
<dbReference type="Proteomes" id="UP001152607">
    <property type="component" value="Unassembled WGS sequence"/>
</dbReference>
<dbReference type="EMBL" id="CAOQHR010000001">
    <property type="protein sequence ID" value="CAI6256443.1"/>
    <property type="molecule type" value="Genomic_DNA"/>
</dbReference>
<keyword evidence="2" id="KW-1185">Reference proteome</keyword>
<reference evidence="1" key="1">
    <citation type="submission" date="2023-01" db="EMBL/GenBank/DDBJ databases">
        <authorList>
            <person name="Van Ghelder C."/>
            <person name="Rancurel C."/>
        </authorList>
    </citation>
    <scope>NUCLEOTIDE SEQUENCE</scope>
    <source>
        <strain evidence="1">CNCM I-4278</strain>
    </source>
</reference>
<comment type="caution">
    <text evidence="1">The sequence shown here is derived from an EMBL/GenBank/DDBJ whole genome shotgun (WGS) entry which is preliminary data.</text>
</comment>
<dbReference type="AlphaFoldDB" id="A0A9W4U2E0"/>
<evidence type="ECO:0000313" key="2">
    <source>
        <dbReference type="Proteomes" id="UP001152607"/>
    </source>
</evidence>
<evidence type="ECO:0000313" key="1">
    <source>
        <dbReference type="EMBL" id="CAI6256443.1"/>
    </source>
</evidence>
<organism evidence="1 2">
    <name type="scientific">Periconia digitata</name>
    <dbReference type="NCBI Taxonomy" id="1303443"/>
    <lineage>
        <taxon>Eukaryota</taxon>
        <taxon>Fungi</taxon>
        <taxon>Dikarya</taxon>
        <taxon>Ascomycota</taxon>
        <taxon>Pezizomycotina</taxon>
        <taxon>Dothideomycetes</taxon>
        <taxon>Pleosporomycetidae</taxon>
        <taxon>Pleosporales</taxon>
        <taxon>Massarineae</taxon>
        <taxon>Periconiaceae</taxon>
        <taxon>Periconia</taxon>
    </lineage>
</organism>
<proteinExistence type="predicted"/>
<sequence>MIVSKARRASMLSVFSIHLRIEDVLAEWRDGIFDIAPCFSLMKMG</sequence>